<name>A0A158APU0_9BURK</name>
<dbReference type="Proteomes" id="UP000054851">
    <property type="component" value="Unassembled WGS sequence"/>
</dbReference>
<protein>
    <submittedName>
        <fullName evidence="2">Uncharacterized protein</fullName>
    </submittedName>
</protein>
<evidence type="ECO:0000256" key="1">
    <source>
        <dbReference type="SAM" id="MobiDB-lite"/>
    </source>
</evidence>
<evidence type="ECO:0000313" key="2">
    <source>
        <dbReference type="EMBL" id="SAK59763.1"/>
    </source>
</evidence>
<gene>
    <name evidence="2" type="ORF">AWB79_02647</name>
</gene>
<keyword evidence="3" id="KW-1185">Reference proteome</keyword>
<proteinExistence type="predicted"/>
<dbReference type="EMBL" id="FCOA02000007">
    <property type="protein sequence ID" value="SAK59763.1"/>
    <property type="molecule type" value="Genomic_DNA"/>
</dbReference>
<feature type="compositionally biased region" description="Basic and acidic residues" evidence="1">
    <location>
        <begin position="15"/>
        <end position="31"/>
    </location>
</feature>
<organism evidence="2 3">
    <name type="scientific">Caballeronia hypogeia</name>
    <dbReference type="NCBI Taxonomy" id="1777140"/>
    <lineage>
        <taxon>Bacteria</taxon>
        <taxon>Pseudomonadati</taxon>
        <taxon>Pseudomonadota</taxon>
        <taxon>Betaproteobacteria</taxon>
        <taxon>Burkholderiales</taxon>
        <taxon>Burkholderiaceae</taxon>
        <taxon>Caballeronia</taxon>
    </lineage>
</organism>
<sequence length="47" mass="5043">MVAAKPVLNQSGALEDGRDSLSASNEHRDQRIPTLDAMQLVHGLDGK</sequence>
<accession>A0A158APU0</accession>
<reference evidence="2" key="1">
    <citation type="submission" date="2016-01" db="EMBL/GenBank/DDBJ databases">
        <authorList>
            <person name="Peeters C."/>
        </authorList>
    </citation>
    <scope>NUCLEOTIDE SEQUENCE</scope>
    <source>
        <strain evidence="2">LMG 29322</strain>
    </source>
</reference>
<comment type="caution">
    <text evidence="2">The sequence shown here is derived from an EMBL/GenBank/DDBJ whole genome shotgun (WGS) entry which is preliminary data.</text>
</comment>
<dbReference type="AlphaFoldDB" id="A0A158APU0"/>
<evidence type="ECO:0000313" key="3">
    <source>
        <dbReference type="Proteomes" id="UP000054851"/>
    </source>
</evidence>
<feature type="region of interest" description="Disordered" evidence="1">
    <location>
        <begin position="1"/>
        <end position="47"/>
    </location>
</feature>